<evidence type="ECO:0000256" key="1">
    <source>
        <dbReference type="ARBA" id="ARBA00004533"/>
    </source>
</evidence>
<keyword evidence="7" id="KW-0732">Signal</keyword>
<reference evidence="8" key="1">
    <citation type="journal article" date="2016" name="Carbohydr. Res.">
        <title>Identification and characterisation of a biosynthetic locus for Moraxella bovis lipo-oligosaccharide.</title>
        <authorList>
            <person name="Faglin I."/>
            <person name="Darren Grice I."/>
            <person name="Ratnayake S.R.A.M.Eranda."/>
            <person name="Daal T.-M."/>
            <person name="Singh S."/>
            <person name="Wilson J.C."/>
            <person name="Peak I.R."/>
        </authorList>
    </citation>
    <scope>NUCLEOTIDE SEQUENCE</scope>
    <source>
        <strain evidence="8">Epp63</strain>
    </source>
</reference>
<dbReference type="EMBL" id="KP795984">
    <property type="protein sequence ID" value="ALX87198.1"/>
    <property type="molecule type" value="Genomic_DNA"/>
</dbReference>
<proteinExistence type="predicted"/>
<organism evidence="8">
    <name type="scientific">Moraxella bovis Epp63</name>
    <dbReference type="NCBI Taxonomy" id="387425"/>
    <lineage>
        <taxon>Bacteria</taxon>
        <taxon>Pseudomonadati</taxon>
        <taxon>Pseudomonadota</taxon>
        <taxon>Gammaproteobacteria</taxon>
        <taxon>Moraxellales</taxon>
        <taxon>Moraxellaceae</taxon>
        <taxon>Moraxella</taxon>
    </lineage>
</organism>
<dbReference type="AlphaFoldDB" id="A0A0U3ZAT8"/>
<dbReference type="PANTHER" id="PTHR30606">
    <property type="entry name" value="LIPID A BIOSYNTHESIS LAUROYL ACYLTRANSFERASE"/>
    <property type="match status" value="1"/>
</dbReference>
<keyword evidence="5" id="KW-0472">Membrane</keyword>
<keyword evidence="3" id="KW-0997">Cell inner membrane</keyword>
<keyword evidence="4 8" id="KW-0808">Transferase</keyword>
<dbReference type="GO" id="GO:0016746">
    <property type="term" value="F:acyltransferase activity"/>
    <property type="evidence" value="ECO:0007669"/>
    <property type="project" value="UniProtKB-KW"/>
</dbReference>
<evidence type="ECO:0000256" key="4">
    <source>
        <dbReference type="ARBA" id="ARBA00022679"/>
    </source>
</evidence>
<dbReference type="GO" id="GO:0009247">
    <property type="term" value="P:glycolipid biosynthetic process"/>
    <property type="evidence" value="ECO:0007669"/>
    <property type="project" value="UniProtKB-ARBA"/>
</dbReference>
<comment type="subcellular location">
    <subcellularLocation>
        <location evidence="1">Cell inner membrane</location>
    </subcellularLocation>
</comment>
<feature type="signal peptide" evidence="7">
    <location>
        <begin position="1"/>
        <end position="20"/>
    </location>
</feature>
<name>A0A0U3ZAT8_MORBO</name>
<accession>A0A0U3ZAT8</accession>
<keyword evidence="2" id="KW-1003">Cell membrane</keyword>
<dbReference type="GO" id="GO:0005886">
    <property type="term" value="C:plasma membrane"/>
    <property type="evidence" value="ECO:0007669"/>
    <property type="project" value="UniProtKB-SubCell"/>
</dbReference>
<dbReference type="Pfam" id="PF03279">
    <property type="entry name" value="Lip_A_acyltrans"/>
    <property type="match status" value="1"/>
</dbReference>
<evidence type="ECO:0000256" key="7">
    <source>
        <dbReference type="SAM" id="SignalP"/>
    </source>
</evidence>
<evidence type="ECO:0000256" key="2">
    <source>
        <dbReference type="ARBA" id="ARBA00022475"/>
    </source>
</evidence>
<dbReference type="InterPro" id="IPR004960">
    <property type="entry name" value="LipA_acyltrans"/>
</dbReference>
<evidence type="ECO:0000256" key="5">
    <source>
        <dbReference type="ARBA" id="ARBA00023136"/>
    </source>
</evidence>
<dbReference type="CDD" id="cd07984">
    <property type="entry name" value="LPLAT_LABLAT-like"/>
    <property type="match status" value="1"/>
</dbReference>
<feature type="chain" id="PRO_5006846612" evidence="7">
    <location>
        <begin position="21"/>
        <end position="305"/>
    </location>
</feature>
<evidence type="ECO:0000256" key="3">
    <source>
        <dbReference type="ARBA" id="ARBA00022519"/>
    </source>
</evidence>
<dbReference type="PANTHER" id="PTHR30606:SF10">
    <property type="entry name" value="PHOSPHATIDYLINOSITOL MANNOSIDE ACYLTRANSFERASE"/>
    <property type="match status" value="1"/>
</dbReference>
<keyword evidence="6 8" id="KW-0012">Acyltransferase</keyword>
<protein>
    <submittedName>
        <fullName evidence="8">Putative lipid A acyltransferase</fullName>
    </submittedName>
</protein>
<evidence type="ECO:0000313" key="8">
    <source>
        <dbReference type="EMBL" id="ALX87198.1"/>
    </source>
</evidence>
<evidence type="ECO:0000256" key="6">
    <source>
        <dbReference type="ARBA" id="ARBA00023315"/>
    </source>
</evidence>
<sequence>MLNLIKFVPMSLLGALARFASYLAKWSNASIYRSICTNLMLVRPFMDKDERDRLAFTILQNQLTSTLNSAKSWAMPPKWSIAQIKTVHNREILERGFANPKGLILVAPHIGTWEMMNAWLCGFGDLTIMYKPSGNPSLDRFILSGRERLSATLVPTDSTGVKAIFKTLKSGGFTVILPDHVPDKNGGEIVPFFGIPTMTGTLTTKLAQKTGCALVGLACIKGKDGFEIFCYDLTDPNLYDKNDIIATTTLNNSMEMMINKHFAHYMWGYRRFKTTPFGENPYLLPFDDLHAQIKSYKIDKNKENP</sequence>